<dbReference type="EC" id="2.6.1.1" evidence="8"/>
<evidence type="ECO:0000256" key="8">
    <source>
        <dbReference type="RuleBase" id="RU000480"/>
    </source>
</evidence>
<organism evidence="10">
    <name type="scientific">Sesamum calycinum</name>
    <dbReference type="NCBI Taxonomy" id="2727403"/>
    <lineage>
        <taxon>Eukaryota</taxon>
        <taxon>Viridiplantae</taxon>
        <taxon>Streptophyta</taxon>
        <taxon>Embryophyta</taxon>
        <taxon>Tracheophyta</taxon>
        <taxon>Spermatophyta</taxon>
        <taxon>Magnoliopsida</taxon>
        <taxon>eudicotyledons</taxon>
        <taxon>Gunneridae</taxon>
        <taxon>Pentapetalae</taxon>
        <taxon>asterids</taxon>
        <taxon>lamiids</taxon>
        <taxon>Lamiales</taxon>
        <taxon>Pedaliaceae</taxon>
        <taxon>Sesamum</taxon>
    </lineage>
</organism>
<proteinExistence type="inferred from homology"/>
<dbReference type="InterPro" id="IPR015424">
    <property type="entry name" value="PyrdxlP-dep_Trfase"/>
</dbReference>
<comment type="subunit">
    <text evidence="3 8">Homodimer.</text>
</comment>
<dbReference type="Pfam" id="PF00155">
    <property type="entry name" value="Aminotran_1_2"/>
    <property type="match status" value="2"/>
</dbReference>
<dbReference type="FunFam" id="3.40.640.10:FF:000366">
    <property type="entry name" value="Aspartate aminotransferase"/>
    <property type="match status" value="1"/>
</dbReference>
<dbReference type="PANTHER" id="PTHR11879">
    <property type="entry name" value="ASPARTATE AMINOTRANSFERASE"/>
    <property type="match status" value="1"/>
</dbReference>
<comment type="caution">
    <text evidence="10">The sequence shown here is derived from an EMBL/GenBank/DDBJ whole genome shotgun (WGS) entry which is preliminary data.</text>
</comment>
<keyword evidence="4 8" id="KW-0032">Aminotransferase</keyword>
<dbReference type="Gene3D" id="3.40.640.10">
    <property type="entry name" value="Type I PLP-dependent aspartate aminotransferase-like (Major domain)"/>
    <property type="match status" value="1"/>
</dbReference>
<dbReference type="GO" id="GO:0005739">
    <property type="term" value="C:mitochondrion"/>
    <property type="evidence" value="ECO:0007669"/>
    <property type="project" value="TreeGrafter"/>
</dbReference>
<comment type="similarity">
    <text evidence="2">Belongs to the class-I pyridoxal-phosphate-dependent aminotransferase family.</text>
</comment>
<dbReference type="AlphaFoldDB" id="A0AAW2Q3Q0"/>
<dbReference type="GO" id="GO:0030170">
    <property type="term" value="F:pyridoxal phosphate binding"/>
    <property type="evidence" value="ECO:0007669"/>
    <property type="project" value="InterPro"/>
</dbReference>
<sequence length="446" mass="49115">MAQLLRSGCSGRVLASGAVGAARSMSTAWWRHVEPAPKDPILGVTEAFLADPSPDKVNVGVGAYRDDNGKPVVLECVRQAERRIAGNLNMEYLPMGGSVNMVEETLKLAYGENSDLLKDKRVAAVQALSGTGACRLFADFQKRFSPDSQIYIPVPTWAKVALKSSLCNLSMVYCLIFTVIITSGDAHVPQRTFHYYHPQSRGLDFASMMDDIKNAPNGSFFLLHACAHNPTGVDPSEEQWREISQQFKVKGHFAFFDMAYQGFASGDPERDAKSIRIFLEDGHLIGCAQSYAKNMGLYGQRVGCLSVVCEDEKQAVAVKSQLQQLARPMYSNPPVHGALIVSTILGDPDLKKLWLKEVKGMADRIIGMRTALRENLEKLGSPLPWEHVTKQIGMFCYSGMTPEQVDRLTKEYHIYMTRNGRISMAGVTTGNVGYLANAIHEVTKSG</sequence>
<evidence type="ECO:0000256" key="1">
    <source>
        <dbReference type="ARBA" id="ARBA00001933"/>
    </source>
</evidence>
<dbReference type="InterPro" id="IPR000796">
    <property type="entry name" value="Asp_trans"/>
</dbReference>
<name>A0AAW2Q3Q0_9LAMI</name>
<feature type="domain" description="Aminotransferase class I/classII large" evidence="9">
    <location>
        <begin position="186"/>
        <end position="439"/>
    </location>
</feature>
<evidence type="ECO:0000313" key="10">
    <source>
        <dbReference type="EMBL" id="KAL0362465.1"/>
    </source>
</evidence>
<comment type="miscellaneous">
    <text evidence="8">In eukaryotes there are cytoplasmic, mitochondrial and chloroplastic isozymes.</text>
</comment>
<dbReference type="InterPro" id="IPR004838">
    <property type="entry name" value="NHTrfase_class1_PyrdxlP-BS"/>
</dbReference>
<dbReference type="Gene3D" id="3.90.1150.10">
    <property type="entry name" value="Aspartate Aminotransferase, domain 1"/>
    <property type="match status" value="1"/>
</dbReference>
<evidence type="ECO:0000256" key="5">
    <source>
        <dbReference type="ARBA" id="ARBA00022679"/>
    </source>
</evidence>
<evidence type="ECO:0000256" key="3">
    <source>
        <dbReference type="ARBA" id="ARBA00011738"/>
    </source>
</evidence>
<evidence type="ECO:0000256" key="4">
    <source>
        <dbReference type="ARBA" id="ARBA00022576"/>
    </source>
</evidence>
<dbReference type="GO" id="GO:0006520">
    <property type="term" value="P:amino acid metabolic process"/>
    <property type="evidence" value="ECO:0007669"/>
    <property type="project" value="InterPro"/>
</dbReference>
<dbReference type="InterPro" id="IPR015422">
    <property type="entry name" value="PyrdxlP-dep_Trfase_small"/>
</dbReference>
<comment type="cofactor">
    <cofactor evidence="1">
        <name>pyridoxal 5'-phosphate</name>
        <dbReference type="ChEBI" id="CHEBI:597326"/>
    </cofactor>
</comment>
<dbReference type="FunFam" id="3.90.1150.10:FF:000001">
    <property type="entry name" value="Aspartate aminotransferase"/>
    <property type="match status" value="1"/>
</dbReference>
<dbReference type="SUPFAM" id="SSF53383">
    <property type="entry name" value="PLP-dependent transferases"/>
    <property type="match status" value="1"/>
</dbReference>
<keyword evidence="6" id="KW-0663">Pyridoxal phosphate</keyword>
<protein>
    <recommendedName>
        <fullName evidence="8">Aspartate aminotransferase</fullName>
        <ecNumber evidence="8">2.6.1.1</ecNumber>
    </recommendedName>
</protein>
<accession>A0AAW2Q3Q0</accession>
<feature type="domain" description="Aminotransferase class I/classII large" evidence="9">
    <location>
        <begin position="55"/>
        <end position="172"/>
    </location>
</feature>
<dbReference type="PRINTS" id="PR00799">
    <property type="entry name" value="TRANSAMINASE"/>
</dbReference>
<keyword evidence="5 8" id="KW-0808">Transferase</keyword>
<gene>
    <name evidence="10" type="ORF">Scaly_1201700</name>
</gene>
<comment type="catalytic activity">
    <reaction evidence="7 8">
        <text>L-aspartate + 2-oxoglutarate = oxaloacetate + L-glutamate</text>
        <dbReference type="Rhea" id="RHEA:21824"/>
        <dbReference type="ChEBI" id="CHEBI:16452"/>
        <dbReference type="ChEBI" id="CHEBI:16810"/>
        <dbReference type="ChEBI" id="CHEBI:29985"/>
        <dbReference type="ChEBI" id="CHEBI:29991"/>
        <dbReference type="EC" id="2.6.1.1"/>
    </reaction>
</comment>
<evidence type="ECO:0000259" key="9">
    <source>
        <dbReference type="Pfam" id="PF00155"/>
    </source>
</evidence>
<evidence type="ECO:0000256" key="2">
    <source>
        <dbReference type="ARBA" id="ARBA00007441"/>
    </source>
</evidence>
<evidence type="ECO:0000256" key="6">
    <source>
        <dbReference type="ARBA" id="ARBA00022898"/>
    </source>
</evidence>
<evidence type="ECO:0000256" key="7">
    <source>
        <dbReference type="ARBA" id="ARBA00049185"/>
    </source>
</evidence>
<dbReference type="PROSITE" id="PS00105">
    <property type="entry name" value="AA_TRANSFER_CLASS_1"/>
    <property type="match status" value="1"/>
</dbReference>
<dbReference type="PANTHER" id="PTHR11879:SF54">
    <property type="entry name" value="ASPARTATE AMINOTRANSFERASE, MITOCHONDRIAL"/>
    <property type="match status" value="1"/>
</dbReference>
<dbReference type="EMBL" id="JACGWM010000007">
    <property type="protein sequence ID" value="KAL0362465.1"/>
    <property type="molecule type" value="Genomic_DNA"/>
</dbReference>
<dbReference type="GO" id="GO:0004069">
    <property type="term" value="F:L-aspartate:2-oxoglutarate aminotransferase activity"/>
    <property type="evidence" value="ECO:0007669"/>
    <property type="project" value="UniProtKB-EC"/>
</dbReference>
<dbReference type="InterPro" id="IPR015421">
    <property type="entry name" value="PyrdxlP-dep_Trfase_major"/>
</dbReference>
<reference evidence="10" key="2">
    <citation type="journal article" date="2024" name="Plant">
        <title>Genomic evolution and insights into agronomic trait innovations of Sesamum species.</title>
        <authorList>
            <person name="Miao H."/>
            <person name="Wang L."/>
            <person name="Qu L."/>
            <person name="Liu H."/>
            <person name="Sun Y."/>
            <person name="Le M."/>
            <person name="Wang Q."/>
            <person name="Wei S."/>
            <person name="Zheng Y."/>
            <person name="Lin W."/>
            <person name="Duan Y."/>
            <person name="Cao H."/>
            <person name="Xiong S."/>
            <person name="Wang X."/>
            <person name="Wei L."/>
            <person name="Li C."/>
            <person name="Ma Q."/>
            <person name="Ju M."/>
            <person name="Zhao R."/>
            <person name="Li G."/>
            <person name="Mu C."/>
            <person name="Tian Q."/>
            <person name="Mei H."/>
            <person name="Zhang T."/>
            <person name="Gao T."/>
            <person name="Zhang H."/>
        </authorList>
    </citation>
    <scope>NUCLEOTIDE SEQUENCE</scope>
    <source>
        <strain evidence="10">KEN8</strain>
    </source>
</reference>
<reference evidence="10" key="1">
    <citation type="submission" date="2020-06" db="EMBL/GenBank/DDBJ databases">
        <authorList>
            <person name="Li T."/>
            <person name="Hu X."/>
            <person name="Zhang T."/>
            <person name="Song X."/>
            <person name="Zhang H."/>
            <person name="Dai N."/>
            <person name="Sheng W."/>
            <person name="Hou X."/>
            <person name="Wei L."/>
        </authorList>
    </citation>
    <scope>NUCLEOTIDE SEQUENCE</scope>
    <source>
        <strain evidence="10">KEN8</strain>
        <tissue evidence="10">Leaf</tissue>
    </source>
</reference>
<dbReference type="CDD" id="cd00609">
    <property type="entry name" value="AAT_like"/>
    <property type="match status" value="1"/>
</dbReference>
<dbReference type="InterPro" id="IPR004839">
    <property type="entry name" value="Aminotransferase_I/II_large"/>
</dbReference>